<organism evidence="8 9">
    <name type="scientific">Mesorhizobium retamae</name>
    <dbReference type="NCBI Taxonomy" id="2912854"/>
    <lineage>
        <taxon>Bacteria</taxon>
        <taxon>Pseudomonadati</taxon>
        <taxon>Pseudomonadota</taxon>
        <taxon>Alphaproteobacteria</taxon>
        <taxon>Hyphomicrobiales</taxon>
        <taxon>Phyllobacteriaceae</taxon>
        <taxon>Mesorhizobium</taxon>
    </lineage>
</organism>
<dbReference type="InterPro" id="IPR000917">
    <property type="entry name" value="Sulfatase_N"/>
</dbReference>
<feature type="transmembrane region" description="Helical" evidence="6">
    <location>
        <begin position="88"/>
        <end position="104"/>
    </location>
</feature>
<evidence type="ECO:0000256" key="4">
    <source>
        <dbReference type="ARBA" id="ARBA00022989"/>
    </source>
</evidence>
<dbReference type="Gene3D" id="3.40.720.10">
    <property type="entry name" value="Alkaline Phosphatase, subunit A"/>
    <property type="match status" value="1"/>
</dbReference>
<keyword evidence="9" id="KW-1185">Reference proteome</keyword>
<dbReference type="PANTHER" id="PTHR47371:SF3">
    <property type="entry name" value="PHOSPHOGLYCEROL TRANSFERASE I"/>
    <property type="match status" value="1"/>
</dbReference>
<evidence type="ECO:0000256" key="5">
    <source>
        <dbReference type="ARBA" id="ARBA00023136"/>
    </source>
</evidence>
<dbReference type="InterPro" id="IPR050448">
    <property type="entry name" value="OpgB/LTA_synthase_biosynth"/>
</dbReference>
<dbReference type="Pfam" id="PF00884">
    <property type="entry name" value="Sulfatase"/>
    <property type="match status" value="1"/>
</dbReference>
<feature type="domain" description="Sulfatase N-terminal" evidence="7">
    <location>
        <begin position="261"/>
        <end position="553"/>
    </location>
</feature>
<dbReference type="RefSeq" id="WP_239361823.1">
    <property type="nucleotide sequence ID" value="NZ_JAKREW010000001.1"/>
</dbReference>
<gene>
    <name evidence="8" type="ORF">L4923_02485</name>
</gene>
<evidence type="ECO:0000313" key="8">
    <source>
        <dbReference type="EMBL" id="MCG7503880.1"/>
    </source>
</evidence>
<dbReference type="SUPFAM" id="SSF53649">
    <property type="entry name" value="Alkaline phosphatase-like"/>
    <property type="match status" value="1"/>
</dbReference>
<evidence type="ECO:0000256" key="6">
    <source>
        <dbReference type="SAM" id="Phobius"/>
    </source>
</evidence>
<keyword evidence="4 6" id="KW-1133">Transmembrane helix</keyword>
<comment type="subcellular location">
    <subcellularLocation>
        <location evidence="1">Cell membrane</location>
        <topology evidence="1">Multi-pass membrane protein</topology>
    </subcellularLocation>
</comment>
<proteinExistence type="predicted"/>
<feature type="transmembrane region" description="Helical" evidence="6">
    <location>
        <begin position="137"/>
        <end position="157"/>
    </location>
</feature>
<reference evidence="8 9" key="1">
    <citation type="submission" date="2022-02" db="EMBL/GenBank/DDBJ databases">
        <title>Draft genome sequence of Mezorhizobium retamae strain IRAMC:0171 isolated from Retama raetam nodules.</title>
        <authorList>
            <person name="Bengaied R."/>
            <person name="Sbissi I."/>
            <person name="Huber K."/>
            <person name="Ghodbane F."/>
            <person name="Nouioui I."/>
            <person name="Tarhouni M."/>
            <person name="Gtari M."/>
        </authorList>
    </citation>
    <scope>NUCLEOTIDE SEQUENCE [LARGE SCALE GENOMIC DNA]</scope>
    <source>
        <strain evidence="8 9">IRAMC:0171</strain>
    </source>
</reference>
<dbReference type="EMBL" id="JAKREW010000001">
    <property type="protein sequence ID" value="MCG7503880.1"/>
    <property type="molecule type" value="Genomic_DNA"/>
</dbReference>
<name>A0ABS9Q8Z3_9HYPH</name>
<dbReference type="CDD" id="cd16015">
    <property type="entry name" value="LTA_synthase"/>
    <property type="match status" value="1"/>
</dbReference>
<evidence type="ECO:0000256" key="1">
    <source>
        <dbReference type="ARBA" id="ARBA00004651"/>
    </source>
</evidence>
<feature type="transmembrane region" description="Helical" evidence="6">
    <location>
        <begin position="64"/>
        <end position="81"/>
    </location>
</feature>
<evidence type="ECO:0000256" key="2">
    <source>
        <dbReference type="ARBA" id="ARBA00022475"/>
    </source>
</evidence>
<dbReference type="InterPro" id="IPR017850">
    <property type="entry name" value="Alkaline_phosphatase_core_sf"/>
</dbReference>
<dbReference type="Proteomes" id="UP001201701">
    <property type="component" value="Unassembled WGS sequence"/>
</dbReference>
<feature type="transmembrane region" description="Helical" evidence="6">
    <location>
        <begin position="178"/>
        <end position="197"/>
    </location>
</feature>
<accession>A0ABS9Q8Z3</accession>
<evidence type="ECO:0000259" key="7">
    <source>
        <dbReference type="Pfam" id="PF00884"/>
    </source>
</evidence>
<protein>
    <submittedName>
        <fullName evidence="8">LTA synthase family protein</fullName>
    </submittedName>
</protein>
<keyword evidence="3 6" id="KW-0812">Transmembrane</keyword>
<dbReference type="PANTHER" id="PTHR47371">
    <property type="entry name" value="LIPOTEICHOIC ACID SYNTHASE"/>
    <property type="match status" value="1"/>
</dbReference>
<keyword evidence="5 6" id="KW-0472">Membrane</keyword>
<evidence type="ECO:0000256" key="3">
    <source>
        <dbReference type="ARBA" id="ARBA00022692"/>
    </source>
</evidence>
<comment type="caution">
    <text evidence="8">The sequence shown here is derived from an EMBL/GenBank/DDBJ whole genome shotgun (WGS) entry which is preliminary data.</text>
</comment>
<sequence length="632" mass="71087">MSAPKHRYDGVVAGFEPGEEKRTLRYCLVTLAVSAVLVFAIELIFRGDLAATFGFFLQPFKPGWTTIILFTLILIGLDALLGRNHQSLMIFAPLTLALAFIGHQKSRYLGDPLYPTDFLYARQIVELMPLLVRERPWTGVALAVGIIGTLAALVTLWRTWRRRTPALRYKARLARLTVAIPLLAFFVSIMDYATFSWTRDRLQIIPMMWDQKENYNSNGFALAFALNVPMAHVAAPAGYSDKAIAAVARPVVGATIPEEKPDIIMVMSESFWDPTILPGVSIKPDPIATVRKIRSGSMLSPEFGGMTANVEFEALTGFSNAFLPSGSIPYQQYVRAPVPSLATFLKSEGYSARAFHPGTNWFWNRTAVYTDFGFDDFQSEETMPYMEKRGPLASDKAMTDQLISAAEVSEEPFFFFAVSLQNHGPYEPNRYFDPSHTVEAPISQWARDSLLSYAEGAADADRNLKRLIDWAEKRKRPTVVVFFGDHLPPLGPVYVETGFLKDNVAPRREAPDQMKLHRETPLVVWSNRTGLTKDIGSVSPAFLPYHMLKAAGITHPYYTGFLGEVSKKYSAVDRSVLLGVNNEAAVDWARQKQIEPLIRDYRYLQYDMMFGKRWSARDFFPETLNRLVAHTS</sequence>
<evidence type="ECO:0000313" key="9">
    <source>
        <dbReference type="Proteomes" id="UP001201701"/>
    </source>
</evidence>
<keyword evidence="2" id="KW-1003">Cell membrane</keyword>
<feature type="transmembrane region" description="Helical" evidence="6">
    <location>
        <begin position="26"/>
        <end position="44"/>
    </location>
</feature>